<name>B3G1A1_PSEAI</name>
<reference evidence="2" key="1">
    <citation type="journal article" date="2008" name="Genomics">
        <title>Large-insert genome analysis technology detects structural variation in Pseudomonas aeruginosa clinical strains from cystic fibrosis patients.</title>
        <authorList>
            <person name="Hayden H.S."/>
            <person name="Gillett W."/>
            <person name="Saenphimmachak C."/>
            <person name="Lim R."/>
            <person name="Zhou Y."/>
            <person name="Jacobs M.A."/>
            <person name="Chang J."/>
            <person name="Rohmer L."/>
            <person name="D'Argenio D.A."/>
            <person name="Palmieri A."/>
            <person name="Levy R."/>
            <person name="Haugen E."/>
            <person name="Wong G.K."/>
            <person name="Brittnacher M.J."/>
            <person name="Burns J.L."/>
            <person name="Miller S.I."/>
            <person name="Olson M.V."/>
            <person name="Kaul R."/>
        </authorList>
    </citation>
    <scope>NUCLEOTIDE SEQUENCE</scope>
    <source>
        <strain evidence="2">PACS10223</strain>
        <strain evidence="3">PACS458</strain>
    </source>
</reference>
<protein>
    <submittedName>
        <fullName evidence="2">Uncharacterized protein</fullName>
    </submittedName>
</protein>
<gene>
    <name evidence="2" type="ORF">PACL_0558</name>
    <name evidence="3" type="ORF">PACL_0625</name>
</gene>
<feature type="transmembrane region" description="Helical" evidence="1">
    <location>
        <begin position="20"/>
        <end position="48"/>
    </location>
</feature>
<keyword evidence="1" id="KW-0472">Membrane</keyword>
<keyword evidence="1" id="KW-0812">Transmembrane</keyword>
<evidence type="ECO:0000313" key="3">
    <source>
        <dbReference type="EMBL" id="ACD38883.1"/>
    </source>
</evidence>
<organism evidence="2">
    <name type="scientific">Pseudomonas aeruginosa</name>
    <dbReference type="NCBI Taxonomy" id="287"/>
    <lineage>
        <taxon>Bacteria</taxon>
        <taxon>Pseudomonadati</taxon>
        <taxon>Pseudomonadota</taxon>
        <taxon>Gammaproteobacteria</taxon>
        <taxon>Pseudomonadales</taxon>
        <taxon>Pseudomonadaceae</taxon>
        <taxon>Pseudomonas</taxon>
    </lineage>
</organism>
<evidence type="ECO:0000256" key="1">
    <source>
        <dbReference type="SAM" id="Phobius"/>
    </source>
</evidence>
<evidence type="ECO:0000313" key="2">
    <source>
        <dbReference type="EMBL" id="ACD38806.1"/>
    </source>
</evidence>
<keyword evidence="1" id="KW-1133">Transmembrane helix</keyword>
<dbReference type="AlphaFoldDB" id="B3G1A1"/>
<dbReference type="EMBL" id="EU595742">
    <property type="protein sequence ID" value="ACD38883.1"/>
    <property type="molecule type" value="Genomic_DNA"/>
</dbReference>
<proteinExistence type="predicted"/>
<sequence>MLYQLRGVAGSSPAACKVTRVAILFVMAVVFTAFPMTSIPLTATALFAGEGIIMVKEIGVLVFKSLTTVISAILCSYVAAEANPHPT</sequence>
<dbReference type="EMBL" id="EU595740">
    <property type="protein sequence ID" value="ACD38806.1"/>
    <property type="molecule type" value="Genomic_DNA"/>
</dbReference>
<accession>B3G1A1</accession>
<feature type="transmembrane region" description="Helical" evidence="1">
    <location>
        <begin position="60"/>
        <end position="80"/>
    </location>
</feature>